<reference evidence="1" key="1">
    <citation type="submission" date="2021-02" db="EMBL/GenBank/DDBJ databases">
        <title>Genome sequence of Rhodospirillales sp. strain TMPK1 isolated from soil.</title>
        <authorList>
            <person name="Nakai R."/>
            <person name="Kusada H."/>
            <person name="Tamaki H."/>
        </authorList>
    </citation>
    <scope>NUCLEOTIDE SEQUENCE</scope>
    <source>
        <strain evidence="1">TMPK1</strain>
    </source>
</reference>
<dbReference type="RefSeq" id="WP_420243015.1">
    <property type="nucleotide sequence ID" value="NZ_BOPV01000001.1"/>
</dbReference>
<name>A0A8S8XF98_9PROT</name>
<dbReference type="AlphaFoldDB" id="A0A8S8XF98"/>
<dbReference type="Proteomes" id="UP000681075">
    <property type="component" value="Unassembled WGS sequence"/>
</dbReference>
<organism evidence="1 2">
    <name type="scientific">Roseiterribacter gracilis</name>
    <dbReference type="NCBI Taxonomy" id="2812848"/>
    <lineage>
        <taxon>Bacteria</taxon>
        <taxon>Pseudomonadati</taxon>
        <taxon>Pseudomonadota</taxon>
        <taxon>Alphaproteobacteria</taxon>
        <taxon>Rhodospirillales</taxon>
        <taxon>Roseiterribacteraceae</taxon>
        <taxon>Roseiterribacter</taxon>
    </lineage>
</organism>
<evidence type="ECO:0000313" key="2">
    <source>
        <dbReference type="Proteomes" id="UP000681075"/>
    </source>
</evidence>
<protein>
    <submittedName>
        <fullName evidence="1">Uncharacterized protein</fullName>
    </submittedName>
</protein>
<dbReference type="EMBL" id="BOPV01000001">
    <property type="protein sequence ID" value="GIL39896.1"/>
    <property type="molecule type" value="Genomic_DNA"/>
</dbReference>
<keyword evidence="2" id="KW-1185">Reference proteome</keyword>
<sequence>MSVHVLLPFHLNQDADRDLQFAAGLSSSARQAMALRWIRRGLDLYREQGWGAYGAARLDDKVRTMLLPLTAQESAVIDEIRAIAEGGDDLQAVLHSLLWNGSLFDYTPKMSEDELMAFAAE</sequence>
<proteinExistence type="predicted"/>
<accession>A0A8S8XF98</accession>
<gene>
    <name evidence="1" type="ORF">TMPK1_21330</name>
</gene>
<comment type="caution">
    <text evidence="1">The sequence shown here is derived from an EMBL/GenBank/DDBJ whole genome shotgun (WGS) entry which is preliminary data.</text>
</comment>
<evidence type="ECO:0000313" key="1">
    <source>
        <dbReference type="EMBL" id="GIL39896.1"/>
    </source>
</evidence>